<keyword evidence="1" id="KW-0812">Transmembrane</keyword>
<keyword evidence="1" id="KW-1133">Transmembrane helix</keyword>
<dbReference type="PROSITE" id="PS50883">
    <property type="entry name" value="EAL"/>
    <property type="match status" value="1"/>
</dbReference>
<dbReference type="SUPFAM" id="SSF158472">
    <property type="entry name" value="HAMP domain-like"/>
    <property type="match status" value="1"/>
</dbReference>
<protein>
    <submittedName>
        <fullName evidence="5">Bacteriophytochrome cph2</fullName>
    </submittedName>
</protein>
<accession>A0A6I6MQP5</accession>
<dbReference type="Pfam" id="PF00990">
    <property type="entry name" value="GGDEF"/>
    <property type="match status" value="1"/>
</dbReference>
<dbReference type="Gene3D" id="6.10.340.10">
    <property type="match status" value="1"/>
</dbReference>
<dbReference type="AlphaFoldDB" id="A0A6I6MQP5"/>
<dbReference type="InterPro" id="IPR029787">
    <property type="entry name" value="Nucleotide_cyclase"/>
</dbReference>
<evidence type="ECO:0000313" key="5">
    <source>
        <dbReference type="EMBL" id="QGZ97009.1"/>
    </source>
</evidence>
<dbReference type="GO" id="GO:0007165">
    <property type="term" value="P:signal transduction"/>
    <property type="evidence" value="ECO:0007669"/>
    <property type="project" value="InterPro"/>
</dbReference>
<evidence type="ECO:0000259" key="4">
    <source>
        <dbReference type="PROSITE" id="PS50887"/>
    </source>
</evidence>
<dbReference type="PANTHER" id="PTHR33121:SF70">
    <property type="entry name" value="SIGNALING PROTEIN YKOW"/>
    <property type="match status" value="1"/>
</dbReference>
<gene>
    <name evidence="5" type="primary">cph2_4</name>
    <name evidence="5" type="ORF">DSM104635_03874</name>
</gene>
<dbReference type="InterPro" id="IPR035919">
    <property type="entry name" value="EAL_sf"/>
</dbReference>
<dbReference type="RefSeq" id="WP_158767841.1">
    <property type="nucleotide sequence ID" value="NZ_CP047045.1"/>
</dbReference>
<feature type="transmembrane region" description="Helical" evidence="1">
    <location>
        <begin position="173"/>
        <end position="195"/>
    </location>
</feature>
<sequence>MRPIKSLASLRRPKGLAARAVLFTSLLLAVTAAVSAATLLFGAQRESERQQLQTTRALAMHMATITGEMMAEGDMATMRAMITQTAERADVRRLSVRDASGAVIMESGGAMPDALVIESVAASVLQTQTFQFQRSRDDGLALGAPIVRDGHFVGVALIMWDGSAYRFAAFSALAPFLLIIACIGLAAIPLTAYLVRRAIAPLDELARFAEGVAERGEAAPIDLRTGDEFETLANAFNSMTSRLDASMRQIQEIAFVDPVTRLPNQDRFVREIDHFILQTAEKPETGVVAVFELQRLPRLMQTLDNLTAREFLRVVAERLTASVRTVDRTIRLCAATERGATVARIGVAEFAVFAPGVASQADAARFAQHLNAALNQAFDWRGHKLTLGACCGVAMAPRDGRDADSVIRHARMALGAAQTAPARLKVFTPSLDREAVARITLEREMRGALERNEFRAYFQPKINLATGRIEACEALARWIRPDRTIISPGRFIPVAEESGLIGALSDAIMREACWKAASWARAGRPTNVAVNVSALQFRGDKFADQVLRIVQHAGLAPSQLELEITESVVMEDPDRALHVIRPLKEAGVRLAIDDFGCGHSSLAALSKLPFDVIKIDQQFIRALERGDPQSAAIVEMILALARTLNMEVVAEGVERREDVDFVAARGCHWVQGFLFGAAVSAPEFGEMLRRQAGEEIEAEDAA</sequence>
<dbReference type="InterPro" id="IPR050706">
    <property type="entry name" value="Cyclic-di-GMP_PDE-like"/>
</dbReference>
<dbReference type="CDD" id="cd01948">
    <property type="entry name" value="EAL"/>
    <property type="match status" value="1"/>
</dbReference>
<evidence type="ECO:0000313" key="6">
    <source>
        <dbReference type="Proteomes" id="UP000431269"/>
    </source>
</evidence>
<dbReference type="GO" id="GO:0016020">
    <property type="term" value="C:membrane"/>
    <property type="evidence" value="ECO:0007669"/>
    <property type="project" value="InterPro"/>
</dbReference>
<feature type="domain" description="GGDEF" evidence="4">
    <location>
        <begin position="294"/>
        <end position="431"/>
    </location>
</feature>
<dbReference type="SUPFAM" id="SSF55073">
    <property type="entry name" value="Nucleotide cyclase"/>
    <property type="match status" value="1"/>
</dbReference>
<dbReference type="SUPFAM" id="SSF141868">
    <property type="entry name" value="EAL domain-like"/>
    <property type="match status" value="1"/>
</dbReference>
<dbReference type="InterPro" id="IPR043128">
    <property type="entry name" value="Rev_trsase/Diguanyl_cyclase"/>
</dbReference>
<dbReference type="PANTHER" id="PTHR33121">
    <property type="entry name" value="CYCLIC DI-GMP PHOSPHODIESTERASE PDEF"/>
    <property type="match status" value="1"/>
</dbReference>
<dbReference type="EMBL" id="CP047045">
    <property type="protein sequence ID" value="QGZ97009.1"/>
    <property type="molecule type" value="Genomic_DNA"/>
</dbReference>
<dbReference type="Gene3D" id="3.30.70.270">
    <property type="match status" value="1"/>
</dbReference>
<dbReference type="SMART" id="SM00052">
    <property type="entry name" value="EAL"/>
    <property type="match status" value="1"/>
</dbReference>
<dbReference type="CDD" id="cd01949">
    <property type="entry name" value="GGDEF"/>
    <property type="match status" value="1"/>
</dbReference>
<dbReference type="PROSITE" id="PS50885">
    <property type="entry name" value="HAMP"/>
    <property type="match status" value="1"/>
</dbReference>
<proteinExistence type="predicted"/>
<dbReference type="KEGG" id="tsv:DSM104635_03874"/>
<dbReference type="SMART" id="SM00304">
    <property type="entry name" value="HAMP"/>
    <property type="match status" value="1"/>
</dbReference>
<evidence type="ECO:0000259" key="3">
    <source>
        <dbReference type="PROSITE" id="PS50885"/>
    </source>
</evidence>
<dbReference type="PROSITE" id="PS50887">
    <property type="entry name" value="GGDEF"/>
    <property type="match status" value="1"/>
</dbReference>
<dbReference type="Pfam" id="PF00672">
    <property type="entry name" value="HAMP"/>
    <property type="match status" value="1"/>
</dbReference>
<feature type="domain" description="EAL" evidence="2">
    <location>
        <begin position="438"/>
        <end position="692"/>
    </location>
</feature>
<dbReference type="GO" id="GO:0071111">
    <property type="term" value="F:cyclic-guanylate-specific phosphodiesterase activity"/>
    <property type="evidence" value="ECO:0007669"/>
    <property type="project" value="InterPro"/>
</dbReference>
<dbReference type="Proteomes" id="UP000431269">
    <property type="component" value="Chromosome"/>
</dbReference>
<reference evidence="6" key="1">
    <citation type="submission" date="2019-12" db="EMBL/GenBank/DDBJ databases">
        <title>Complete genome of Terracaulis silvestris 0127_4.</title>
        <authorList>
            <person name="Vieira S."/>
            <person name="Riedel T."/>
            <person name="Sproer C."/>
            <person name="Pascual J."/>
            <person name="Boedeker C."/>
            <person name="Overmann J."/>
        </authorList>
    </citation>
    <scope>NUCLEOTIDE SEQUENCE [LARGE SCALE GENOMIC DNA]</scope>
    <source>
        <strain evidence="6">0127_4</strain>
    </source>
</reference>
<dbReference type="InterPro" id="IPR000160">
    <property type="entry name" value="GGDEF_dom"/>
</dbReference>
<name>A0A6I6MQP5_9CAUL</name>
<organism evidence="5 6">
    <name type="scientific">Terricaulis silvestris</name>
    <dbReference type="NCBI Taxonomy" id="2686094"/>
    <lineage>
        <taxon>Bacteria</taxon>
        <taxon>Pseudomonadati</taxon>
        <taxon>Pseudomonadota</taxon>
        <taxon>Alphaproteobacteria</taxon>
        <taxon>Caulobacterales</taxon>
        <taxon>Caulobacteraceae</taxon>
        <taxon>Terricaulis</taxon>
    </lineage>
</organism>
<dbReference type="Pfam" id="PF00563">
    <property type="entry name" value="EAL"/>
    <property type="match status" value="1"/>
</dbReference>
<dbReference type="CDD" id="cd06225">
    <property type="entry name" value="HAMP"/>
    <property type="match status" value="1"/>
</dbReference>
<evidence type="ECO:0000256" key="1">
    <source>
        <dbReference type="SAM" id="Phobius"/>
    </source>
</evidence>
<dbReference type="SMART" id="SM00267">
    <property type="entry name" value="GGDEF"/>
    <property type="match status" value="1"/>
</dbReference>
<dbReference type="Gene3D" id="3.20.20.450">
    <property type="entry name" value="EAL domain"/>
    <property type="match status" value="1"/>
</dbReference>
<dbReference type="InterPro" id="IPR003660">
    <property type="entry name" value="HAMP_dom"/>
</dbReference>
<dbReference type="InterPro" id="IPR001633">
    <property type="entry name" value="EAL_dom"/>
</dbReference>
<feature type="domain" description="HAMP" evidence="3">
    <location>
        <begin position="196"/>
        <end position="248"/>
    </location>
</feature>
<evidence type="ECO:0000259" key="2">
    <source>
        <dbReference type="PROSITE" id="PS50883"/>
    </source>
</evidence>
<keyword evidence="1" id="KW-0472">Membrane</keyword>
<keyword evidence="6" id="KW-1185">Reference proteome</keyword>